<comment type="caution">
    <text evidence="2">The sequence shown here is derived from an EMBL/GenBank/DDBJ whole genome shotgun (WGS) entry which is preliminary data.</text>
</comment>
<proteinExistence type="predicted"/>
<name>A0A9Q0KUW6_9MAGN</name>
<feature type="domain" description="RNase H type-1" evidence="1">
    <location>
        <begin position="156"/>
        <end position="226"/>
    </location>
</feature>
<dbReference type="GO" id="GO:0004523">
    <property type="term" value="F:RNA-DNA hybrid ribonuclease activity"/>
    <property type="evidence" value="ECO:0007669"/>
    <property type="project" value="InterPro"/>
</dbReference>
<gene>
    <name evidence="2" type="ORF">NE237_001822</name>
</gene>
<evidence type="ECO:0000313" key="3">
    <source>
        <dbReference type="Proteomes" id="UP001141806"/>
    </source>
</evidence>
<dbReference type="AlphaFoldDB" id="A0A9Q0KUW6"/>
<dbReference type="GO" id="GO:0003676">
    <property type="term" value="F:nucleic acid binding"/>
    <property type="evidence" value="ECO:0007669"/>
    <property type="project" value="InterPro"/>
</dbReference>
<dbReference type="InterPro" id="IPR052929">
    <property type="entry name" value="RNase_H-like_EbsB-rel"/>
</dbReference>
<dbReference type="PANTHER" id="PTHR47074">
    <property type="entry name" value="BNAC02G40300D PROTEIN"/>
    <property type="match status" value="1"/>
</dbReference>
<evidence type="ECO:0000313" key="2">
    <source>
        <dbReference type="EMBL" id="KAJ4976716.1"/>
    </source>
</evidence>
<sequence>MRSLLPYHHPLLTIHGSRYLLFCGSVFGVVRHYLRLNSFYGVVVHKVLPSARILYDATLLWIQFVDDVLPSCSKTMSRNIFSFVAFVCWTLWPARNDLYFQNKLTDPIQVVRCAEKAFNEFKNLSGRQDNGHVDSSLRSGTCTYWHLPPVGYFKVNTDAALCSQTKTSGVGFIIRNFAGKVLLAVSQVIHFLSPKVGEALVIRAAMYEAVSHGFDKLIVESDNLEVLGF</sequence>
<dbReference type="InterPro" id="IPR044730">
    <property type="entry name" value="RNase_H-like_dom_plant"/>
</dbReference>
<dbReference type="OrthoDB" id="1906820at2759"/>
<dbReference type="CDD" id="cd06222">
    <property type="entry name" value="RNase_H_like"/>
    <property type="match status" value="1"/>
</dbReference>
<dbReference type="EMBL" id="JAMYWD010000003">
    <property type="protein sequence ID" value="KAJ4976716.1"/>
    <property type="molecule type" value="Genomic_DNA"/>
</dbReference>
<evidence type="ECO:0000259" key="1">
    <source>
        <dbReference type="Pfam" id="PF13456"/>
    </source>
</evidence>
<accession>A0A9Q0KUW6</accession>
<dbReference type="PANTHER" id="PTHR47074:SF11">
    <property type="entry name" value="REVERSE TRANSCRIPTASE-LIKE PROTEIN"/>
    <property type="match status" value="1"/>
</dbReference>
<keyword evidence="3" id="KW-1185">Reference proteome</keyword>
<dbReference type="Proteomes" id="UP001141806">
    <property type="component" value="Unassembled WGS sequence"/>
</dbReference>
<dbReference type="Pfam" id="PF13456">
    <property type="entry name" value="RVT_3"/>
    <property type="match status" value="1"/>
</dbReference>
<reference evidence="2" key="1">
    <citation type="journal article" date="2023" name="Plant J.">
        <title>The genome of the king protea, Protea cynaroides.</title>
        <authorList>
            <person name="Chang J."/>
            <person name="Duong T.A."/>
            <person name="Schoeman C."/>
            <person name="Ma X."/>
            <person name="Roodt D."/>
            <person name="Barker N."/>
            <person name="Li Z."/>
            <person name="Van de Peer Y."/>
            <person name="Mizrachi E."/>
        </authorList>
    </citation>
    <scope>NUCLEOTIDE SEQUENCE</scope>
    <source>
        <tissue evidence="2">Young leaves</tissue>
    </source>
</reference>
<dbReference type="InterPro" id="IPR002156">
    <property type="entry name" value="RNaseH_domain"/>
</dbReference>
<protein>
    <recommendedName>
        <fullName evidence="1">RNase H type-1 domain-containing protein</fullName>
    </recommendedName>
</protein>
<organism evidence="2 3">
    <name type="scientific">Protea cynaroides</name>
    <dbReference type="NCBI Taxonomy" id="273540"/>
    <lineage>
        <taxon>Eukaryota</taxon>
        <taxon>Viridiplantae</taxon>
        <taxon>Streptophyta</taxon>
        <taxon>Embryophyta</taxon>
        <taxon>Tracheophyta</taxon>
        <taxon>Spermatophyta</taxon>
        <taxon>Magnoliopsida</taxon>
        <taxon>Proteales</taxon>
        <taxon>Proteaceae</taxon>
        <taxon>Protea</taxon>
    </lineage>
</organism>